<evidence type="ECO:0000256" key="1">
    <source>
        <dbReference type="ARBA" id="ARBA00022679"/>
    </source>
</evidence>
<dbReference type="Proteomes" id="UP000005207">
    <property type="component" value="Linkage group LG13"/>
</dbReference>
<dbReference type="eggNOG" id="KOG1033">
    <property type="taxonomic scope" value="Eukaryota"/>
</dbReference>
<dbReference type="GeneTree" id="ENSGT00940000163863"/>
<dbReference type="SMART" id="SM00220">
    <property type="entry name" value="S_TKc"/>
    <property type="match status" value="1"/>
</dbReference>
<evidence type="ECO:0000256" key="6">
    <source>
        <dbReference type="PROSITE-ProRule" id="PRU00266"/>
    </source>
</evidence>
<dbReference type="PANTHER" id="PTHR11042:SF166">
    <property type="entry name" value="EUKARYOTIC TRANSLATION INITIATION FACTOR 2-ALPHA KINASE 3"/>
    <property type="match status" value="1"/>
</dbReference>
<dbReference type="GO" id="GO:0005634">
    <property type="term" value="C:nucleus"/>
    <property type="evidence" value="ECO:0007669"/>
    <property type="project" value="TreeGrafter"/>
</dbReference>
<dbReference type="PROSITE" id="PS50137">
    <property type="entry name" value="DS_RBD"/>
    <property type="match status" value="1"/>
</dbReference>
<dbReference type="PROSITE" id="PS00107">
    <property type="entry name" value="PROTEIN_KINASE_ATP"/>
    <property type="match status" value="1"/>
</dbReference>
<keyword evidence="2 7" id="KW-0547">Nucleotide-binding</keyword>
<dbReference type="GO" id="GO:0005737">
    <property type="term" value="C:cytoplasm"/>
    <property type="evidence" value="ECO:0007669"/>
    <property type="project" value="TreeGrafter"/>
</dbReference>
<dbReference type="Gene3D" id="3.30.160.20">
    <property type="match status" value="1"/>
</dbReference>
<dbReference type="GO" id="GO:0003723">
    <property type="term" value="F:RNA binding"/>
    <property type="evidence" value="ECO:0007669"/>
    <property type="project" value="UniProtKB-UniRule"/>
</dbReference>
<evidence type="ECO:0000256" key="8">
    <source>
        <dbReference type="RuleBase" id="RU000304"/>
    </source>
</evidence>
<dbReference type="InterPro" id="IPR050339">
    <property type="entry name" value="CC_SR_Kinase"/>
</dbReference>
<dbReference type="InterPro" id="IPR014720">
    <property type="entry name" value="dsRBD_dom"/>
</dbReference>
<dbReference type="PANTHER" id="PTHR11042">
    <property type="entry name" value="EUKARYOTIC TRANSLATION INITIATION FACTOR 2-ALPHA KINASE EIF2-ALPHA KINASE -RELATED"/>
    <property type="match status" value="1"/>
</dbReference>
<dbReference type="PROSITE" id="PS00108">
    <property type="entry name" value="PROTEIN_KINASE_ST"/>
    <property type="match status" value="1"/>
</dbReference>
<evidence type="ECO:0000259" key="11">
    <source>
        <dbReference type="PROSITE" id="PS50137"/>
    </source>
</evidence>
<dbReference type="STRING" id="8128.ENSONIP00000012696"/>
<dbReference type="GO" id="GO:0005524">
    <property type="term" value="F:ATP binding"/>
    <property type="evidence" value="ECO:0007669"/>
    <property type="project" value="UniProtKB-UniRule"/>
</dbReference>
<evidence type="ECO:0000256" key="2">
    <source>
        <dbReference type="ARBA" id="ARBA00022741"/>
    </source>
</evidence>
<evidence type="ECO:0008006" key="14">
    <source>
        <dbReference type="Google" id="ProtNLM"/>
    </source>
</evidence>
<dbReference type="Ensembl" id="ENSONIT00000012706.2">
    <property type="protein sequence ID" value="ENSONIP00000012696.2"/>
    <property type="gene ID" value="ENSONIG00000010095.2"/>
</dbReference>
<dbReference type="InterPro" id="IPR008271">
    <property type="entry name" value="Ser/Thr_kinase_AS"/>
</dbReference>
<evidence type="ECO:0000313" key="13">
    <source>
        <dbReference type="Proteomes" id="UP000005207"/>
    </source>
</evidence>
<dbReference type="Gene3D" id="1.10.510.10">
    <property type="entry name" value="Transferase(Phosphotransferase) domain 1"/>
    <property type="match status" value="1"/>
</dbReference>
<feature type="domain" description="DRBM" evidence="11">
    <location>
        <begin position="36"/>
        <end position="71"/>
    </location>
</feature>
<dbReference type="Gene3D" id="3.30.200.20">
    <property type="entry name" value="Phosphorylase Kinase, domain 1"/>
    <property type="match status" value="1"/>
</dbReference>
<dbReference type="OMA" id="RHWIDER"/>
<comment type="similarity">
    <text evidence="5">Belongs to the protein kinase superfamily. Ser/Thr protein kinase family. GCN2 subfamily.</text>
</comment>
<evidence type="ECO:0000259" key="10">
    <source>
        <dbReference type="PROSITE" id="PS50011"/>
    </source>
</evidence>
<evidence type="ECO:0000256" key="9">
    <source>
        <dbReference type="SAM" id="MobiDB-lite"/>
    </source>
</evidence>
<keyword evidence="1" id="KW-0808">Transferase</keyword>
<dbReference type="Pfam" id="PF00069">
    <property type="entry name" value="Pkinase"/>
    <property type="match status" value="1"/>
</dbReference>
<evidence type="ECO:0000313" key="12">
    <source>
        <dbReference type="Ensembl" id="ENSONIP00000012696.2"/>
    </source>
</evidence>
<dbReference type="SUPFAM" id="SSF54768">
    <property type="entry name" value="dsRNA-binding domain-like"/>
    <property type="match status" value="1"/>
</dbReference>
<dbReference type="SUPFAM" id="SSF56112">
    <property type="entry name" value="Protein kinase-like (PK-like)"/>
    <property type="match status" value="1"/>
</dbReference>
<evidence type="ECO:0000256" key="3">
    <source>
        <dbReference type="ARBA" id="ARBA00022777"/>
    </source>
</evidence>
<dbReference type="PROSITE" id="PS50011">
    <property type="entry name" value="PROTEIN_KINASE_DOM"/>
    <property type="match status" value="1"/>
</dbReference>
<keyword evidence="3" id="KW-0418">Kinase</keyword>
<feature type="binding site" evidence="7">
    <location>
        <position position="147"/>
    </location>
    <ligand>
        <name>ATP</name>
        <dbReference type="ChEBI" id="CHEBI:30616"/>
    </ligand>
</feature>
<feature type="region of interest" description="Disordered" evidence="9">
    <location>
        <begin position="294"/>
        <end position="314"/>
    </location>
</feature>
<name>I3JV01_ORENI</name>
<reference evidence="13" key="1">
    <citation type="submission" date="2012-01" db="EMBL/GenBank/DDBJ databases">
        <title>The Genome Sequence of Oreochromis niloticus (Nile Tilapia).</title>
        <authorList>
            <consortium name="Broad Institute Genome Assembly Team"/>
            <consortium name="Broad Institute Sequencing Platform"/>
            <person name="Di Palma F."/>
            <person name="Johnson J."/>
            <person name="Lander E.S."/>
            <person name="Lindblad-Toh K."/>
        </authorList>
    </citation>
    <scope>NUCLEOTIDE SEQUENCE [LARGE SCALE GENOMIC DNA]</scope>
</reference>
<reference evidence="12" key="2">
    <citation type="submission" date="2025-08" db="UniProtKB">
        <authorList>
            <consortium name="Ensembl"/>
        </authorList>
    </citation>
    <scope>IDENTIFICATION</scope>
</reference>
<keyword evidence="6" id="KW-0694">RNA-binding</keyword>
<feature type="domain" description="Protein kinase" evidence="10">
    <location>
        <begin position="118"/>
        <end position="395"/>
    </location>
</feature>
<feature type="compositionally biased region" description="Basic and acidic residues" evidence="9">
    <location>
        <begin position="294"/>
        <end position="307"/>
    </location>
</feature>
<proteinExistence type="inferred from homology"/>
<dbReference type="GO" id="GO:0004694">
    <property type="term" value="F:eukaryotic translation initiation factor 2alpha kinase activity"/>
    <property type="evidence" value="ECO:0007669"/>
    <property type="project" value="TreeGrafter"/>
</dbReference>
<keyword evidence="8" id="KW-0723">Serine/threonine-protein kinase</keyword>
<dbReference type="InterPro" id="IPR017441">
    <property type="entry name" value="Protein_kinase_ATP_BS"/>
</dbReference>
<dbReference type="InterPro" id="IPR011009">
    <property type="entry name" value="Kinase-like_dom_sf"/>
</dbReference>
<dbReference type="HOGENOM" id="CLU_000288_63_23_1"/>
<protein>
    <recommendedName>
        <fullName evidence="14">Eukaryotic translation initiation factor 2-alpha kinase 2</fullName>
    </recommendedName>
</protein>
<keyword evidence="4 7" id="KW-0067">ATP-binding</keyword>
<sequence length="408" mass="47015">MAHFAHQVRAEPPTRTGQYIEFLNISIYFYTRYEIVMRAVINGQSFPDGVGKNAKQAKQNAARNALDRLNEKENNIPEVRWYMSLGVTVPPSWEELRRAPNERSPSSHGISFNSHSQFDYVEELGEGAYGRVLKVKDKLVERYYAIKIIRWKEKALREAKALSDLNHPNIVRYHSCWPGDSGYQLDNSSTCESNSSLLSSTGSPKKCLYIQMELCDTKTLRHWIDERNKKKSSQNSKRRLESLNIVQQMVSGIEYIHSKNLIHRDLKPANILFGQDTKVKIGDFGLVTAENNDDDKTPMERTLDKGTPHYMAPEQSETNYGRKVDIFALGLIYFELLWKISTVHEKCEVGFSNKYFIALFMLQYIIIRSMLSMKPEDRPEASKIITDLEECSQKLNAEEIARRGRTTQ</sequence>
<dbReference type="AlphaFoldDB" id="I3JV01"/>
<dbReference type="InParanoid" id="I3JV01"/>
<reference evidence="12" key="3">
    <citation type="submission" date="2025-09" db="UniProtKB">
        <authorList>
            <consortium name="Ensembl"/>
        </authorList>
    </citation>
    <scope>IDENTIFICATION</scope>
</reference>
<evidence type="ECO:0000256" key="7">
    <source>
        <dbReference type="PROSITE-ProRule" id="PRU10141"/>
    </source>
</evidence>
<evidence type="ECO:0000256" key="4">
    <source>
        <dbReference type="ARBA" id="ARBA00022840"/>
    </source>
</evidence>
<evidence type="ECO:0000256" key="5">
    <source>
        <dbReference type="ARBA" id="ARBA00037982"/>
    </source>
</evidence>
<organism evidence="12 13">
    <name type="scientific">Oreochromis niloticus</name>
    <name type="common">Nile tilapia</name>
    <name type="synonym">Tilapia nilotica</name>
    <dbReference type="NCBI Taxonomy" id="8128"/>
    <lineage>
        <taxon>Eukaryota</taxon>
        <taxon>Metazoa</taxon>
        <taxon>Chordata</taxon>
        <taxon>Craniata</taxon>
        <taxon>Vertebrata</taxon>
        <taxon>Euteleostomi</taxon>
        <taxon>Actinopterygii</taxon>
        <taxon>Neopterygii</taxon>
        <taxon>Teleostei</taxon>
        <taxon>Neoteleostei</taxon>
        <taxon>Acanthomorphata</taxon>
        <taxon>Ovalentaria</taxon>
        <taxon>Cichlomorphae</taxon>
        <taxon>Cichliformes</taxon>
        <taxon>Cichlidae</taxon>
        <taxon>African cichlids</taxon>
        <taxon>Pseudocrenilabrinae</taxon>
        <taxon>Oreochromini</taxon>
        <taxon>Oreochromis</taxon>
    </lineage>
</organism>
<dbReference type="Pfam" id="PF00035">
    <property type="entry name" value="dsrm"/>
    <property type="match status" value="1"/>
</dbReference>
<dbReference type="InterPro" id="IPR000719">
    <property type="entry name" value="Prot_kinase_dom"/>
</dbReference>
<accession>I3JV01</accession>
<keyword evidence="13" id="KW-1185">Reference proteome</keyword>